<keyword evidence="4" id="KW-1003">Cell membrane</keyword>
<evidence type="ECO:0000313" key="10">
    <source>
        <dbReference type="EMBL" id="STV83450.1"/>
    </source>
</evidence>
<gene>
    <name evidence="10" type="ORF">NCTC11685_03477</name>
</gene>
<evidence type="ECO:0000256" key="1">
    <source>
        <dbReference type="ARBA" id="ARBA00004141"/>
    </source>
</evidence>
<feature type="transmembrane region" description="Helical" evidence="8">
    <location>
        <begin position="60"/>
        <end position="83"/>
    </location>
</feature>
<name>A0A7H4N8R7_9ENTR</name>
<comment type="similarity">
    <text evidence="2">Belongs to the major facilitator superfamily. Sugar transporter (TC 2.A.1.1) family.</text>
</comment>
<feature type="transmembrane region" description="Helical" evidence="8">
    <location>
        <begin position="95"/>
        <end position="117"/>
    </location>
</feature>
<keyword evidence="5 8" id="KW-0812">Transmembrane</keyword>
<keyword evidence="6 8" id="KW-1133">Transmembrane helix</keyword>
<evidence type="ECO:0000256" key="3">
    <source>
        <dbReference type="ARBA" id="ARBA00022448"/>
    </source>
</evidence>
<evidence type="ECO:0000256" key="5">
    <source>
        <dbReference type="ARBA" id="ARBA00022692"/>
    </source>
</evidence>
<evidence type="ECO:0000256" key="2">
    <source>
        <dbReference type="ARBA" id="ARBA00010992"/>
    </source>
</evidence>
<feature type="domain" description="Major facilitator superfamily (MFS) profile" evidence="9">
    <location>
        <begin position="29"/>
        <end position="135"/>
    </location>
</feature>
<dbReference type="AlphaFoldDB" id="A0A7H4N8R7"/>
<evidence type="ECO:0000256" key="6">
    <source>
        <dbReference type="ARBA" id="ARBA00022989"/>
    </source>
</evidence>
<feature type="transmembrane region" description="Helical" evidence="8">
    <location>
        <begin position="31"/>
        <end position="54"/>
    </location>
</feature>
<dbReference type="SUPFAM" id="SSF103473">
    <property type="entry name" value="MFS general substrate transporter"/>
    <property type="match status" value="1"/>
</dbReference>
<dbReference type="PANTHER" id="PTHR23511">
    <property type="entry name" value="SYNAPTIC VESICLE GLYCOPROTEIN 2"/>
    <property type="match status" value="1"/>
</dbReference>
<keyword evidence="7 8" id="KW-0472">Membrane</keyword>
<keyword evidence="3" id="KW-0813">Transport</keyword>
<dbReference type="InterPro" id="IPR005828">
    <property type="entry name" value="MFS_sugar_transport-like"/>
</dbReference>
<reference evidence="10 11" key="1">
    <citation type="submission" date="2018-06" db="EMBL/GenBank/DDBJ databases">
        <authorList>
            <consortium name="Pathogen Informatics"/>
            <person name="Doyle S."/>
        </authorList>
    </citation>
    <scope>NUCLEOTIDE SEQUENCE [LARGE SCALE GENOMIC DNA]</scope>
    <source>
        <strain evidence="10 11">NCTC11685</strain>
    </source>
</reference>
<comment type="subcellular location">
    <subcellularLocation>
        <location evidence="1">Membrane</location>
        <topology evidence="1">Multi-pass membrane protein</topology>
    </subcellularLocation>
</comment>
<dbReference type="EMBL" id="UGMS01000001">
    <property type="protein sequence ID" value="STV83450.1"/>
    <property type="molecule type" value="Genomic_DNA"/>
</dbReference>
<dbReference type="PROSITE" id="PS50850">
    <property type="entry name" value="MFS"/>
    <property type="match status" value="1"/>
</dbReference>
<evidence type="ECO:0000256" key="7">
    <source>
        <dbReference type="ARBA" id="ARBA00023136"/>
    </source>
</evidence>
<dbReference type="GO" id="GO:0022857">
    <property type="term" value="F:transmembrane transporter activity"/>
    <property type="evidence" value="ECO:0007669"/>
    <property type="project" value="InterPro"/>
</dbReference>
<accession>A0A7H4N8R7</accession>
<evidence type="ECO:0000313" key="11">
    <source>
        <dbReference type="Proteomes" id="UP000254863"/>
    </source>
</evidence>
<dbReference type="PANTHER" id="PTHR23511:SF34">
    <property type="entry name" value="SYNAPTIC VESICLE GLYCOPROTEIN 2"/>
    <property type="match status" value="1"/>
</dbReference>
<dbReference type="GO" id="GO:0016020">
    <property type="term" value="C:membrane"/>
    <property type="evidence" value="ECO:0007669"/>
    <property type="project" value="UniProtKB-SubCell"/>
</dbReference>
<dbReference type="Gene3D" id="1.20.1250.20">
    <property type="entry name" value="MFS general substrate transporter like domains"/>
    <property type="match status" value="1"/>
</dbReference>
<comment type="caution">
    <text evidence="10">The sequence shown here is derived from an EMBL/GenBank/DDBJ whole genome shotgun (WGS) entry which is preliminary data.</text>
</comment>
<sequence>MYQQQHIEFIIQKAKKRLDLQEAPGCTKAGWLMITALLIESWDIYSMAFILFALKDIYEPSSWLLGFTAAGTQLGAVVGALLGGWLTDKLGRRKIFLWSMILFAIFAVLQGLAPQYVLAGDNSLPRRDPGGRGRG</sequence>
<organism evidence="10 11">
    <name type="scientific">Klebsiella michiganensis</name>
    <dbReference type="NCBI Taxonomy" id="1134687"/>
    <lineage>
        <taxon>Bacteria</taxon>
        <taxon>Pseudomonadati</taxon>
        <taxon>Pseudomonadota</taxon>
        <taxon>Gammaproteobacteria</taxon>
        <taxon>Enterobacterales</taxon>
        <taxon>Enterobacteriaceae</taxon>
        <taxon>Klebsiella/Raoultella group</taxon>
        <taxon>Klebsiella</taxon>
    </lineage>
</organism>
<dbReference type="Proteomes" id="UP000254863">
    <property type="component" value="Unassembled WGS sequence"/>
</dbReference>
<dbReference type="Pfam" id="PF00083">
    <property type="entry name" value="Sugar_tr"/>
    <property type="match status" value="1"/>
</dbReference>
<evidence type="ECO:0000256" key="4">
    <source>
        <dbReference type="ARBA" id="ARBA00022475"/>
    </source>
</evidence>
<evidence type="ECO:0000256" key="8">
    <source>
        <dbReference type="SAM" id="Phobius"/>
    </source>
</evidence>
<proteinExistence type="inferred from homology"/>
<dbReference type="InterPro" id="IPR020846">
    <property type="entry name" value="MFS_dom"/>
</dbReference>
<protein>
    <submittedName>
        <fullName evidence="10">Transporter</fullName>
    </submittedName>
</protein>
<evidence type="ECO:0000259" key="9">
    <source>
        <dbReference type="PROSITE" id="PS50850"/>
    </source>
</evidence>
<dbReference type="InterPro" id="IPR036259">
    <property type="entry name" value="MFS_trans_sf"/>
</dbReference>